<reference evidence="1" key="1">
    <citation type="submission" date="2018-05" db="EMBL/GenBank/DDBJ databases">
        <authorList>
            <person name="Lanie J.A."/>
            <person name="Ng W.-L."/>
            <person name="Kazmierczak K.M."/>
            <person name="Andrzejewski T.M."/>
            <person name="Davidsen T.M."/>
            <person name="Wayne K.J."/>
            <person name="Tettelin H."/>
            <person name="Glass J.I."/>
            <person name="Rusch D."/>
            <person name="Podicherti R."/>
            <person name="Tsui H.-C.T."/>
            <person name="Winkler M.E."/>
        </authorList>
    </citation>
    <scope>NUCLEOTIDE SEQUENCE</scope>
</reference>
<accession>A0A381V2K5</accession>
<dbReference type="PROSITE" id="PS51318">
    <property type="entry name" value="TAT"/>
    <property type="match status" value="1"/>
</dbReference>
<dbReference type="AlphaFoldDB" id="A0A381V2K5"/>
<dbReference type="Gene3D" id="3.40.720.10">
    <property type="entry name" value="Alkaline Phosphatase, subunit A"/>
    <property type="match status" value="1"/>
</dbReference>
<evidence type="ECO:0000313" key="1">
    <source>
        <dbReference type="EMBL" id="SVA33473.1"/>
    </source>
</evidence>
<dbReference type="PANTHER" id="PTHR43737">
    <property type="entry name" value="BLL7424 PROTEIN"/>
    <property type="match status" value="1"/>
</dbReference>
<proteinExistence type="predicted"/>
<dbReference type="PANTHER" id="PTHR43737:SF1">
    <property type="entry name" value="DUF1501 DOMAIN-CONTAINING PROTEIN"/>
    <property type="match status" value="1"/>
</dbReference>
<evidence type="ECO:0008006" key="2">
    <source>
        <dbReference type="Google" id="ProtNLM"/>
    </source>
</evidence>
<dbReference type="EMBL" id="UINC01007463">
    <property type="protein sequence ID" value="SVA33473.1"/>
    <property type="molecule type" value="Genomic_DNA"/>
</dbReference>
<dbReference type="InterPro" id="IPR010869">
    <property type="entry name" value="DUF1501"/>
</dbReference>
<dbReference type="InterPro" id="IPR017850">
    <property type="entry name" value="Alkaline_phosphatase_core_sf"/>
</dbReference>
<dbReference type="SUPFAM" id="SSF53649">
    <property type="entry name" value="Alkaline phosphatase-like"/>
    <property type="match status" value="1"/>
</dbReference>
<dbReference type="InterPro" id="IPR006311">
    <property type="entry name" value="TAT_signal"/>
</dbReference>
<dbReference type="Pfam" id="PF07394">
    <property type="entry name" value="DUF1501"/>
    <property type="match status" value="1"/>
</dbReference>
<sequence>MAAHFFCDGIQRRDFLKIGALSSVGLGLSDYLGLDNVNAATKAKANSAIYVRLAGGPSHMDTFDMKPDAPDTHRGEFKEIATNVPGVRISEHLPKLAKCADKYTILRGVSHALAAHRLGAEYLMTGNRPMPALKYPTYGAVVSKELGAPNDIPSSVAIPKGPNAPTGFLGLEYGPFETGASPKPGQAMNIRGLSLSNGLTLNDIDRRNNLVKRYDTAFGSFAKEDKVLSGMDKFSQKAYEMMRSSRTREAFDLTREPASVSGLFSNEGFSQSCLLATRLVESGVRLVSVQFGGWDTHRDNFSRLKDKNLPNLDDGLAGLFKALDAKGLLETTAVFVTGEFGRTPKINQRGGRDHYPRAMFCLLAGGGMQGGQVIGASDEKGEGPRDRVISPDDVAATFYHTLGIDHTKEYHTPTGRPVMIVRHGKLIPELV</sequence>
<organism evidence="1">
    <name type="scientific">marine metagenome</name>
    <dbReference type="NCBI Taxonomy" id="408172"/>
    <lineage>
        <taxon>unclassified sequences</taxon>
        <taxon>metagenomes</taxon>
        <taxon>ecological metagenomes</taxon>
    </lineage>
</organism>
<name>A0A381V2K5_9ZZZZ</name>
<protein>
    <recommendedName>
        <fullName evidence="2">Sulfatase N-terminal domain-containing protein</fullName>
    </recommendedName>
</protein>
<gene>
    <name evidence="1" type="ORF">METZ01_LOCUS86327</name>
</gene>